<dbReference type="Pfam" id="PF00672">
    <property type="entry name" value="HAMP"/>
    <property type="match status" value="1"/>
</dbReference>
<dbReference type="PANTHER" id="PTHR32089">
    <property type="entry name" value="METHYL-ACCEPTING CHEMOTAXIS PROTEIN MCPB"/>
    <property type="match status" value="1"/>
</dbReference>
<feature type="transmembrane region" description="Helical" evidence="6">
    <location>
        <begin position="186"/>
        <end position="205"/>
    </location>
</feature>
<keyword evidence="6" id="KW-0472">Membrane</keyword>
<evidence type="ECO:0000256" key="6">
    <source>
        <dbReference type="SAM" id="Phobius"/>
    </source>
</evidence>
<dbReference type="GO" id="GO:0004888">
    <property type="term" value="F:transmembrane signaling receptor activity"/>
    <property type="evidence" value="ECO:0007669"/>
    <property type="project" value="InterPro"/>
</dbReference>
<dbReference type="Pfam" id="PF12729">
    <property type="entry name" value="4HB_MCP_1"/>
    <property type="match status" value="1"/>
</dbReference>
<evidence type="ECO:0000256" key="3">
    <source>
        <dbReference type="ARBA" id="ARBA00029447"/>
    </source>
</evidence>
<organism evidence="9 10">
    <name type="scientific">Oceanimonas doudoroffii</name>
    <dbReference type="NCBI Taxonomy" id="84158"/>
    <lineage>
        <taxon>Bacteria</taxon>
        <taxon>Pseudomonadati</taxon>
        <taxon>Pseudomonadota</taxon>
        <taxon>Gammaproteobacteria</taxon>
        <taxon>Aeromonadales</taxon>
        <taxon>Aeromonadaceae</taxon>
        <taxon>Oceanimonas</taxon>
    </lineage>
</organism>
<dbReference type="OrthoDB" id="7054443at2"/>
<evidence type="ECO:0000256" key="5">
    <source>
        <dbReference type="SAM" id="Coils"/>
    </source>
</evidence>
<dbReference type="AlphaFoldDB" id="A0A233RK39"/>
<keyword evidence="6" id="KW-1133">Transmembrane helix</keyword>
<evidence type="ECO:0000256" key="4">
    <source>
        <dbReference type="PROSITE-ProRule" id="PRU00284"/>
    </source>
</evidence>
<feature type="domain" description="HAMP" evidence="8">
    <location>
        <begin position="207"/>
        <end position="259"/>
    </location>
</feature>
<evidence type="ECO:0000259" key="8">
    <source>
        <dbReference type="PROSITE" id="PS50885"/>
    </source>
</evidence>
<dbReference type="GO" id="GO:0016020">
    <property type="term" value="C:membrane"/>
    <property type="evidence" value="ECO:0007669"/>
    <property type="project" value="UniProtKB-SubCell"/>
</dbReference>
<comment type="subcellular location">
    <subcellularLocation>
        <location evidence="1">Membrane</location>
    </subcellularLocation>
</comment>
<proteinExistence type="inferred from homology"/>
<name>A0A233RK39_9GAMM</name>
<dbReference type="PANTHER" id="PTHR32089:SF120">
    <property type="entry name" value="METHYL-ACCEPTING CHEMOTAXIS PROTEIN TLPQ"/>
    <property type="match status" value="1"/>
</dbReference>
<dbReference type="PROSITE" id="PS50885">
    <property type="entry name" value="HAMP"/>
    <property type="match status" value="1"/>
</dbReference>
<dbReference type="InterPro" id="IPR003660">
    <property type="entry name" value="HAMP_dom"/>
</dbReference>
<dbReference type="CDD" id="cd06225">
    <property type="entry name" value="HAMP"/>
    <property type="match status" value="1"/>
</dbReference>
<sequence length="536" mass="57929">MNIGLRAALAFGAIGVLMLILGVLSLVQLDKLNDQITVLATQRVPSLTAVENIDKEFLRIRLHSLALANSAEPEKRAESRANLETARRELERFRQQYDDLARLSAARELLERFEAVEARYWQAHGRIMRQAEVGDVAGANLASRQELAPLAEQLAELLHRMNGIQHQRIDDTNSETDALFALSRNVIIALLLLALAGMAALAWLLTRSIVLPLNDAVRVAETIAKGDLTRSVHVNGKDELARLLTALRNMQQSLQQTVKLIADSSHQLASTSEELSSVTADSTQGLHRQNEELEQAATAVTEMTTAVEEVARNATTTSHESEQADERARFGRERVSTTVSSIEGLAGEIGDTMQEIESLAARVNDITSVLDVIRAIADQTNLLALNAAIEAARAGESGRGFAVVADEVRALAHRTQESTKEIEQMIQAVQRGSQAAVSAMQSSNSRTGDTLHIAREAGEALVQIASAIAGINERNLAIASAAEEQAHVAREVDSNLLNIRDLSAQSAAGASQTSTSSQELARLAGELHTVVNRFAI</sequence>
<dbReference type="Proteomes" id="UP000242757">
    <property type="component" value="Unassembled WGS sequence"/>
</dbReference>
<keyword evidence="2 4" id="KW-0807">Transducer</keyword>
<dbReference type="InterPro" id="IPR004089">
    <property type="entry name" value="MCPsignal_dom"/>
</dbReference>
<dbReference type="GO" id="GO:0007165">
    <property type="term" value="P:signal transduction"/>
    <property type="evidence" value="ECO:0007669"/>
    <property type="project" value="UniProtKB-KW"/>
</dbReference>
<feature type="coiled-coil region" evidence="5">
    <location>
        <begin position="76"/>
        <end position="103"/>
    </location>
</feature>
<keyword evidence="6" id="KW-0812">Transmembrane</keyword>
<dbReference type="Gene3D" id="1.10.287.950">
    <property type="entry name" value="Methyl-accepting chemotaxis protein"/>
    <property type="match status" value="1"/>
</dbReference>
<dbReference type="SMART" id="SM00304">
    <property type="entry name" value="HAMP"/>
    <property type="match status" value="1"/>
</dbReference>
<dbReference type="GO" id="GO:0006935">
    <property type="term" value="P:chemotaxis"/>
    <property type="evidence" value="ECO:0007669"/>
    <property type="project" value="InterPro"/>
</dbReference>
<dbReference type="PRINTS" id="PR00260">
    <property type="entry name" value="CHEMTRNSDUCR"/>
</dbReference>
<dbReference type="InterPro" id="IPR024478">
    <property type="entry name" value="HlyB_4HB_MCP"/>
</dbReference>
<feature type="transmembrane region" description="Helical" evidence="6">
    <location>
        <begin position="6"/>
        <end position="27"/>
    </location>
</feature>
<dbReference type="EMBL" id="NBIM01000001">
    <property type="protein sequence ID" value="OXY83752.1"/>
    <property type="molecule type" value="Genomic_DNA"/>
</dbReference>
<dbReference type="Pfam" id="PF00015">
    <property type="entry name" value="MCPsignal"/>
    <property type="match status" value="1"/>
</dbReference>
<keyword evidence="10" id="KW-1185">Reference proteome</keyword>
<dbReference type="InterPro" id="IPR004090">
    <property type="entry name" value="Chemotax_Me-accpt_rcpt"/>
</dbReference>
<comment type="similarity">
    <text evidence="3">Belongs to the methyl-accepting chemotaxis (MCP) protein family.</text>
</comment>
<comment type="caution">
    <text evidence="9">The sequence shown here is derived from an EMBL/GenBank/DDBJ whole genome shotgun (WGS) entry which is preliminary data.</text>
</comment>
<keyword evidence="5" id="KW-0175">Coiled coil</keyword>
<evidence type="ECO:0000256" key="1">
    <source>
        <dbReference type="ARBA" id="ARBA00004370"/>
    </source>
</evidence>
<protein>
    <submittedName>
        <fullName evidence="9">Methyl-accepting chemotaxis protein</fullName>
    </submittedName>
</protein>
<dbReference type="SMART" id="SM00283">
    <property type="entry name" value="MA"/>
    <property type="match status" value="1"/>
</dbReference>
<reference evidence="9 10" key="1">
    <citation type="submission" date="2017-08" db="EMBL/GenBank/DDBJ databases">
        <title>A Genome Sequence of Oceanimonas doudoroffii ATCC 27123T.</title>
        <authorList>
            <person name="Brennan M.A."/>
            <person name="Maclea K.S."/>
            <person name="Mcclelland W.D."/>
            <person name="Trachtenberg A.M."/>
        </authorList>
    </citation>
    <scope>NUCLEOTIDE SEQUENCE [LARGE SCALE GENOMIC DNA]</scope>
    <source>
        <strain evidence="9 10">ATCC 27123</strain>
    </source>
</reference>
<dbReference type="CDD" id="cd11386">
    <property type="entry name" value="MCP_signal"/>
    <property type="match status" value="1"/>
</dbReference>
<evidence type="ECO:0000313" key="10">
    <source>
        <dbReference type="Proteomes" id="UP000242757"/>
    </source>
</evidence>
<dbReference type="SUPFAM" id="SSF58104">
    <property type="entry name" value="Methyl-accepting chemotaxis protein (MCP) signaling domain"/>
    <property type="match status" value="1"/>
</dbReference>
<evidence type="ECO:0000256" key="2">
    <source>
        <dbReference type="ARBA" id="ARBA00023224"/>
    </source>
</evidence>
<dbReference type="FunFam" id="1.10.287.950:FF:000001">
    <property type="entry name" value="Methyl-accepting chemotaxis sensory transducer"/>
    <property type="match status" value="1"/>
</dbReference>
<evidence type="ECO:0000313" key="9">
    <source>
        <dbReference type="EMBL" id="OXY83752.1"/>
    </source>
</evidence>
<dbReference type="PROSITE" id="PS50111">
    <property type="entry name" value="CHEMOTAXIS_TRANSDUC_2"/>
    <property type="match status" value="1"/>
</dbReference>
<accession>A0A233RK39</accession>
<gene>
    <name evidence="9" type="ORF">B6S08_02835</name>
</gene>
<evidence type="ECO:0000259" key="7">
    <source>
        <dbReference type="PROSITE" id="PS50111"/>
    </source>
</evidence>
<feature type="domain" description="Methyl-accepting transducer" evidence="7">
    <location>
        <begin position="264"/>
        <end position="500"/>
    </location>
</feature>